<evidence type="ECO:0000256" key="3">
    <source>
        <dbReference type="ARBA" id="ARBA00005502"/>
    </source>
</evidence>
<feature type="binding site" evidence="15">
    <location>
        <begin position="409"/>
        <end position="410"/>
    </location>
    <ligand>
        <name>IMP</name>
        <dbReference type="ChEBI" id="CHEBI:58053"/>
    </ligand>
</feature>
<dbReference type="InterPro" id="IPR046342">
    <property type="entry name" value="CBS_dom_sf"/>
</dbReference>
<dbReference type="PROSITE" id="PS51371">
    <property type="entry name" value="CBS"/>
    <property type="match status" value="2"/>
</dbReference>
<feature type="binding site" description="in other chain" evidence="15 17">
    <location>
        <position position="353"/>
    </location>
    <ligand>
        <name>K(+)</name>
        <dbReference type="ChEBI" id="CHEBI:29103"/>
        <note>ligand shared between two tetrameric partners</note>
    </ligand>
</feature>
<evidence type="ECO:0000256" key="8">
    <source>
        <dbReference type="ARBA" id="ARBA00022958"/>
    </source>
</evidence>
<feature type="domain" description="CBS" evidence="21">
    <location>
        <begin position="202"/>
        <end position="258"/>
    </location>
</feature>
<dbReference type="InterPro" id="IPR015875">
    <property type="entry name" value="IMP_DH/GMP_Rdtase_CS"/>
</dbReference>
<comment type="activity regulation">
    <text evidence="15">Mycophenolic acid (MPA) is a non-competitive inhibitor that prevents formation of the closed enzyme conformation by binding to the same site as the amobile flap. In contrast, mizoribine monophosphate (MZP) is a competitive inhibitor that induces the closed conformation. MPA is a potent inhibitor of mammalian IMPDHs but a poor inhibitor of the bacterial enzymes. MZP is a more potent inhibitor of bacterial IMPDH.</text>
</comment>
<protein>
    <recommendedName>
        <fullName evidence="15 20">Inosine-5'-monophosphate dehydrogenase</fullName>
        <shortName evidence="15">IMP dehydrogenase</shortName>
        <shortName evidence="15">IMPD</shortName>
        <shortName evidence="15">IMPDH</shortName>
        <ecNumber evidence="15 20">1.1.1.205</ecNumber>
    </recommendedName>
</protein>
<evidence type="ECO:0000256" key="10">
    <source>
        <dbReference type="ARBA" id="ARBA00023027"/>
    </source>
</evidence>
<dbReference type="NCBIfam" id="TIGR01302">
    <property type="entry name" value="IMP_dehydrog"/>
    <property type="match status" value="1"/>
</dbReference>
<dbReference type="GO" id="GO:0006183">
    <property type="term" value="P:GTP biosynthetic process"/>
    <property type="evidence" value="ECO:0007669"/>
    <property type="project" value="TreeGrafter"/>
</dbReference>
<feature type="binding site" evidence="15">
    <location>
        <position position="477"/>
    </location>
    <ligand>
        <name>IMP</name>
        <dbReference type="ChEBI" id="CHEBI:58053"/>
    </ligand>
</feature>
<evidence type="ECO:0000256" key="15">
    <source>
        <dbReference type="HAMAP-Rule" id="MF_03156"/>
    </source>
</evidence>
<feature type="binding site" description="in other chain" evidence="15 17">
    <location>
        <position position="348"/>
    </location>
    <ligand>
        <name>K(+)</name>
        <dbReference type="ChEBI" id="CHEBI:29103"/>
        <note>ligand shared between two tetrameric partners</note>
    </ligand>
</feature>
<dbReference type="PANTHER" id="PTHR11911">
    <property type="entry name" value="INOSINE-5-MONOPHOSPHATE DEHYDROGENASE RELATED"/>
    <property type="match status" value="1"/>
</dbReference>
<dbReference type="GO" id="GO:0005737">
    <property type="term" value="C:cytoplasm"/>
    <property type="evidence" value="ECO:0007669"/>
    <property type="project" value="UniProtKB-SubCell"/>
</dbReference>
<dbReference type="Gene3D" id="3.20.20.70">
    <property type="entry name" value="Aldolase class I"/>
    <property type="match status" value="1"/>
</dbReference>
<keyword evidence="10 15" id="KW-0520">NAD</keyword>
<evidence type="ECO:0000256" key="7">
    <source>
        <dbReference type="ARBA" id="ARBA00022755"/>
    </source>
</evidence>
<evidence type="ECO:0000256" key="5">
    <source>
        <dbReference type="ARBA" id="ARBA00022723"/>
    </source>
</evidence>
<gene>
    <name evidence="22" type="primary">IMD1</name>
    <name evidence="22" type="ORF">OHK93_001319</name>
</gene>
<dbReference type="PANTHER" id="PTHR11911:SF111">
    <property type="entry name" value="INOSINE-5'-MONOPHOSPHATE DEHYDROGENASE"/>
    <property type="match status" value="1"/>
</dbReference>
<comment type="subunit">
    <text evidence="14">Homotetramer. Seems to be able to form heterotetramers composed from more than 1 of the 3 IMPDH gene products (IMD2-4).</text>
</comment>
<dbReference type="InterPro" id="IPR001093">
    <property type="entry name" value="IMP_DH_GMPRt"/>
</dbReference>
<keyword evidence="9 15" id="KW-0560">Oxidoreductase</keyword>
<evidence type="ECO:0000256" key="6">
    <source>
        <dbReference type="ARBA" id="ARBA00022749"/>
    </source>
</evidence>
<evidence type="ECO:0000259" key="21">
    <source>
        <dbReference type="PROSITE" id="PS51371"/>
    </source>
</evidence>
<evidence type="ECO:0000256" key="16">
    <source>
        <dbReference type="PIRSR" id="PIRSR000130-3"/>
    </source>
</evidence>
<reference evidence="22" key="1">
    <citation type="journal article" date="2023" name="Genome Biol. Evol.">
        <title>First Whole Genome Sequence and Flow Cytometry Genome Size Data for the Lichen-Forming Fungus Ramalina farinacea (Ascomycota).</title>
        <authorList>
            <person name="Llewellyn T."/>
            <person name="Mian S."/>
            <person name="Hill R."/>
            <person name="Leitch I.J."/>
            <person name="Gaya E."/>
        </authorList>
    </citation>
    <scope>NUCLEOTIDE SEQUENCE</scope>
    <source>
        <strain evidence="22">LIQ254RAFAR</strain>
    </source>
</reference>
<keyword evidence="4 15" id="KW-0963">Cytoplasm</keyword>
<evidence type="ECO:0000256" key="1">
    <source>
        <dbReference type="ARBA" id="ARBA00001958"/>
    </source>
</evidence>
<dbReference type="InterPro" id="IPR005990">
    <property type="entry name" value="IMP_DH"/>
</dbReference>
<keyword evidence="23" id="KW-1185">Reference proteome</keyword>
<evidence type="ECO:0000256" key="2">
    <source>
        <dbReference type="ARBA" id="ARBA00004496"/>
    </source>
</evidence>
<evidence type="ECO:0000256" key="19">
    <source>
        <dbReference type="RuleBase" id="RU003927"/>
    </source>
</evidence>
<sequence>MPLANGDSHTGSHHLIPGKKTLDSASALKTFQEEYAKSDGIDAKTLLDSKAHGGLTYNDFLVLPGYIGFAASDVTLETPITRNITLKTPLVSSPMDTVTEHSMAIHMALLGGLGVIHHNCSAEDQAEMVRKVKRFENGFILDPVVLSPQTTVGEAKALKEKWGFGGFPVTENGLLRSRLIGIITSRDIQFHSDLSDPVSEVMSTDLVTAKEGTNLARANEVLSKSKKGKLPIVDASGNLISLLSRSDLMKNLHYPLASKQPGSKQLICAAAIGTRPEDKERLKLLVEANLDIVILDSSQGNSIFQIDMIKYVKETYPKLDVIAGNVVTVAQAANLIAAGADGLRIGMGSGSACITQEVMAVGRPQAASVFNVSSFAARFGIPCIADGGIQNVGHVVKGLALGASTVMMGGLLAGTTESPGNYFVSREGQLVKAYRGMGSIDAMDDKRAGAGKVAAAKASNAGTARYFSEGDRLLVAQGVSGSVLDRGSVTKFGPYLLAGLQHSLQDIGVKSLSELREAVRQGDVRFELRTVSAQAEGNVHGLHSFDKKLYS</sequence>
<dbReference type="AlphaFoldDB" id="A0AA43QR03"/>
<dbReference type="SMART" id="SM00116">
    <property type="entry name" value="CBS"/>
    <property type="match status" value="2"/>
</dbReference>
<comment type="catalytic activity">
    <reaction evidence="12 15 20">
        <text>IMP + NAD(+) + H2O = XMP + NADH + H(+)</text>
        <dbReference type="Rhea" id="RHEA:11708"/>
        <dbReference type="ChEBI" id="CHEBI:15377"/>
        <dbReference type="ChEBI" id="CHEBI:15378"/>
        <dbReference type="ChEBI" id="CHEBI:57464"/>
        <dbReference type="ChEBI" id="CHEBI:57540"/>
        <dbReference type="ChEBI" id="CHEBI:57945"/>
        <dbReference type="ChEBI" id="CHEBI:58053"/>
        <dbReference type="EC" id="1.1.1.205"/>
    </reaction>
</comment>
<dbReference type="GO" id="GO:0006177">
    <property type="term" value="P:GMP biosynthetic process"/>
    <property type="evidence" value="ECO:0007669"/>
    <property type="project" value="UniProtKB-UniRule"/>
</dbReference>
<dbReference type="CDD" id="cd00381">
    <property type="entry name" value="IMPDH"/>
    <property type="match status" value="1"/>
</dbReference>
<proteinExistence type="inferred from homology"/>
<comment type="caution">
    <text evidence="22">The sequence shown here is derived from an EMBL/GenBank/DDBJ whole genome shotgun (WGS) entry which is preliminary data.</text>
</comment>
<dbReference type="Proteomes" id="UP001161017">
    <property type="component" value="Unassembled WGS sequence"/>
</dbReference>
<dbReference type="SMART" id="SM01240">
    <property type="entry name" value="IMPDH"/>
    <property type="match status" value="1"/>
</dbReference>
<dbReference type="PROSITE" id="PS00487">
    <property type="entry name" value="IMP_DH_GMP_RED"/>
    <property type="match status" value="1"/>
</dbReference>
<comment type="pathway">
    <text evidence="15 20">Purine metabolism; XMP biosynthesis via de novo pathway; XMP from IMP: step 1/1.</text>
</comment>
<feature type="binding site" evidence="15">
    <location>
        <position position="532"/>
    </location>
    <ligand>
        <name>K(+)</name>
        <dbReference type="ChEBI" id="CHEBI:29103"/>
        <note>ligand shared between two tetrameric partners</note>
    </ligand>
</feature>
<comment type="similarity">
    <text evidence="3 15 19">Belongs to the IMPDH/GMPR family.</text>
</comment>
<dbReference type="HAMAP" id="MF_01964">
    <property type="entry name" value="IMPDH"/>
    <property type="match status" value="1"/>
</dbReference>
<evidence type="ECO:0000256" key="20">
    <source>
        <dbReference type="RuleBase" id="RU003928"/>
    </source>
</evidence>
<comment type="caution">
    <text evidence="15">Lacks conserved residue(s) required for the propagation of feature annotation.</text>
</comment>
<dbReference type="EMBL" id="JAPUFD010000011">
    <property type="protein sequence ID" value="MDI1490119.1"/>
    <property type="molecule type" value="Genomic_DNA"/>
</dbReference>
<dbReference type="Pfam" id="PF00478">
    <property type="entry name" value="IMPDH"/>
    <property type="match status" value="1"/>
</dbReference>
<feature type="binding site" evidence="15">
    <location>
        <begin position="386"/>
        <end position="388"/>
    </location>
    <ligand>
        <name>IMP</name>
        <dbReference type="ChEBI" id="CHEBI:58053"/>
    </ligand>
</feature>
<dbReference type="InterPro" id="IPR013785">
    <property type="entry name" value="Aldolase_TIM"/>
</dbReference>
<dbReference type="SUPFAM" id="SSF51412">
    <property type="entry name" value="Inosine monophosphate dehydrogenase (IMPDH)"/>
    <property type="match status" value="1"/>
</dbReference>
<dbReference type="InterPro" id="IPR000644">
    <property type="entry name" value="CBS_dom"/>
</dbReference>
<dbReference type="PIRSF" id="PIRSF000130">
    <property type="entry name" value="IMPDH"/>
    <property type="match status" value="1"/>
</dbReference>
<keyword evidence="11 18" id="KW-0129">CBS domain</keyword>
<comment type="subcellular location">
    <subcellularLocation>
        <location evidence="2 15">Cytoplasm</location>
    </subcellularLocation>
</comment>
<evidence type="ECO:0000256" key="12">
    <source>
        <dbReference type="ARBA" id="ARBA00048028"/>
    </source>
</evidence>
<evidence type="ECO:0000313" key="23">
    <source>
        <dbReference type="Proteomes" id="UP001161017"/>
    </source>
</evidence>
<dbReference type="SUPFAM" id="SSF54631">
    <property type="entry name" value="CBS-domain pair"/>
    <property type="match status" value="1"/>
</dbReference>
<keyword evidence="5 15" id="KW-0479">Metal-binding</keyword>
<feature type="binding site" description="in other chain" evidence="15 17">
    <location>
        <position position="350"/>
    </location>
    <ligand>
        <name>K(+)</name>
        <dbReference type="ChEBI" id="CHEBI:29103"/>
        <note>ligand shared between two tetrameric partners</note>
    </ligand>
</feature>
<dbReference type="GO" id="GO:0003938">
    <property type="term" value="F:IMP dehydrogenase activity"/>
    <property type="evidence" value="ECO:0007669"/>
    <property type="project" value="UniProtKB-UniRule"/>
</dbReference>
<dbReference type="CDD" id="cd04601">
    <property type="entry name" value="CBS_pair_IMPDH"/>
    <property type="match status" value="1"/>
</dbReference>
<dbReference type="Pfam" id="PF00571">
    <property type="entry name" value="CBS"/>
    <property type="match status" value="2"/>
</dbReference>
<keyword evidence="6 15" id="KW-0332">GMP biosynthesis</keyword>
<evidence type="ECO:0000256" key="17">
    <source>
        <dbReference type="PIRSR" id="PIRSR000130-4"/>
    </source>
</evidence>
<evidence type="ECO:0000256" key="11">
    <source>
        <dbReference type="ARBA" id="ARBA00023122"/>
    </source>
</evidence>
<feature type="active site" description="Thioimidate intermediate" evidence="15">
    <location>
        <position position="353"/>
    </location>
</feature>
<dbReference type="FunFam" id="3.20.20.70:FF:000007">
    <property type="entry name" value="Chromosome 19 SCAF14664, whole genome shotgun sequence"/>
    <property type="match status" value="1"/>
</dbReference>
<feature type="domain" description="CBS" evidence="21">
    <location>
        <begin position="139"/>
        <end position="200"/>
    </location>
</feature>
<feature type="binding site" evidence="15 16">
    <location>
        <begin position="296"/>
        <end position="298"/>
    </location>
    <ligand>
        <name>NAD(+)</name>
        <dbReference type="ChEBI" id="CHEBI:57540"/>
    </ligand>
</feature>
<dbReference type="EC" id="1.1.1.205" evidence="15 20"/>
<evidence type="ECO:0000256" key="14">
    <source>
        <dbReference type="ARBA" id="ARBA00062187"/>
    </source>
</evidence>
<comment type="cofactor">
    <cofactor evidence="1 15">
        <name>K(+)</name>
        <dbReference type="ChEBI" id="CHEBI:29103"/>
    </cofactor>
</comment>
<evidence type="ECO:0000256" key="18">
    <source>
        <dbReference type="PROSITE-ProRule" id="PRU00703"/>
    </source>
</evidence>
<evidence type="ECO:0000256" key="13">
    <source>
        <dbReference type="ARBA" id="ARBA00058020"/>
    </source>
</evidence>
<comment type="function">
    <text evidence="13">Catalyzes the conversion of inosine 5'-phosphate (IMP) to xanthosine 5'-phosphate (XMP), the first committed and rate-limiting step in the de novo synthesis of guanine nucleotides, and therefore plays an important role in the regulation of cell growth. Part of the gene cluster that mediates the biosynthesis of mycophenolic acid (MPA), the first isolated antibiotic natural product in the world. Does not play a role in the biosynthesis of MPA, but is involved in self resistance to MPA, since MPA acts as an inhibitor of IMP dehydrogenases.</text>
</comment>
<keyword evidence="8 15" id="KW-0630">Potassium</keyword>
<name>A0AA43QR03_9LECA</name>
<accession>A0AA43QR03</accession>
<organism evidence="22 23">
    <name type="scientific">Ramalina farinacea</name>
    <dbReference type="NCBI Taxonomy" id="258253"/>
    <lineage>
        <taxon>Eukaryota</taxon>
        <taxon>Fungi</taxon>
        <taxon>Dikarya</taxon>
        <taxon>Ascomycota</taxon>
        <taxon>Pezizomycotina</taxon>
        <taxon>Lecanoromycetes</taxon>
        <taxon>OSLEUM clade</taxon>
        <taxon>Lecanoromycetidae</taxon>
        <taxon>Lecanorales</taxon>
        <taxon>Lecanorineae</taxon>
        <taxon>Ramalinaceae</taxon>
        <taxon>Ramalina</taxon>
    </lineage>
</organism>
<keyword evidence="7 15" id="KW-0658">Purine biosynthesis</keyword>
<feature type="binding site" evidence="15 16">
    <location>
        <begin position="346"/>
        <end position="348"/>
    </location>
    <ligand>
        <name>NAD(+)</name>
        <dbReference type="ChEBI" id="CHEBI:57540"/>
    </ligand>
</feature>
<feature type="binding site" evidence="15">
    <location>
        <position position="351"/>
    </location>
    <ligand>
        <name>IMP</name>
        <dbReference type="ChEBI" id="CHEBI:58053"/>
    </ligand>
</feature>
<dbReference type="GO" id="GO:0000166">
    <property type="term" value="F:nucleotide binding"/>
    <property type="evidence" value="ECO:0007669"/>
    <property type="project" value="UniProtKB-UniRule"/>
</dbReference>
<evidence type="ECO:0000313" key="22">
    <source>
        <dbReference type="EMBL" id="MDI1490119.1"/>
    </source>
</evidence>
<evidence type="ECO:0000256" key="9">
    <source>
        <dbReference type="ARBA" id="ARBA00023002"/>
    </source>
</evidence>
<feature type="active site" description="Proton acceptor" evidence="15">
    <location>
        <position position="465"/>
    </location>
</feature>
<evidence type="ECO:0000256" key="4">
    <source>
        <dbReference type="ARBA" id="ARBA00022490"/>
    </source>
</evidence>
<feature type="binding site" evidence="15">
    <location>
        <begin position="434"/>
        <end position="438"/>
    </location>
    <ligand>
        <name>IMP</name>
        <dbReference type="ChEBI" id="CHEBI:58053"/>
    </ligand>
</feature>
<dbReference type="GO" id="GO:0046872">
    <property type="term" value="F:metal ion binding"/>
    <property type="evidence" value="ECO:0007669"/>
    <property type="project" value="UniProtKB-UniRule"/>
</dbReference>